<keyword evidence="1" id="KW-1133">Transmembrane helix</keyword>
<organism evidence="3 4">
    <name type="scientific">Hymenobacter mellowenesis</name>
    <dbReference type="NCBI Taxonomy" id="3063995"/>
    <lineage>
        <taxon>Bacteria</taxon>
        <taxon>Pseudomonadati</taxon>
        <taxon>Bacteroidota</taxon>
        <taxon>Cytophagia</taxon>
        <taxon>Cytophagales</taxon>
        <taxon>Hymenobacteraceae</taxon>
        <taxon>Hymenobacter</taxon>
    </lineage>
</organism>
<dbReference type="SUPFAM" id="SSF48317">
    <property type="entry name" value="Acid phosphatase/Vanadium-dependent haloperoxidase"/>
    <property type="match status" value="1"/>
</dbReference>
<evidence type="ECO:0000256" key="1">
    <source>
        <dbReference type="SAM" id="Phobius"/>
    </source>
</evidence>
<feature type="transmembrane region" description="Helical" evidence="1">
    <location>
        <begin position="193"/>
        <end position="211"/>
    </location>
</feature>
<dbReference type="Proteomes" id="UP001167796">
    <property type="component" value="Unassembled WGS sequence"/>
</dbReference>
<comment type="caution">
    <text evidence="3">The sequence shown here is derived from an EMBL/GenBank/DDBJ whole genome shotgun (WGS) entry which is preliminary data.</text>
</comment>
<feature type="transmembrane region" description="Helical" evidence="1">
    <location>
        <begin position="20"/>
        <end position="38"/>
    </location>
</feature>
<dbReference type="EMBL" id="JAUQSX010000001">
    <property type="protein sequence ID" value="MDO7845065.1"/>
    <property type="molecule type" value="Genomic_DNA"/>
</dbReference>
<dbReference type="Pfam" id="PF01569">
    <property type="entry name" value="PAP2"/>
    <property type="match status" value="1"/>
</dbReference>
<evidence type="ECO:0000313" key="4">
    <source>
        <dbReference type="Proteomes" id="UP001167796"/>
    </source>
</evidence>
<dbReference type="InterPro" id="IPR036938">
    <property type="entry name" value="PAP2/HPO_sf"/>
</dbReference>
<protein>
    <submittedName>
        <fullName evidence="3">Phosphatase PAP2 family protein</fullName>
    </submittedName>
</protein>
<keyword evidence="1" id="KW-0472">Membrane</keyword>
<dbReference type="RefSeq" id="WP_305009740.1">
    <property type="nucleotide sequence ID" value="NZ_JAUQSX010000001.1"/>
</dbReference>
<sequence>MTSLFNHLLHKLLAHRRHLLWLLLLGVVLPWAVFLKASSEIEEGEGFYGDLQILRWAHAHARPALDSLSLFFTTIGGPVPMTVFAGLFTGGLVWRRHYRYAGFFGLAVGGAAALNLLAKALLGRPRPAFWVSLAPETSYSFPSGHAMGSAAVVLALGLLLARRRWRVWLPGGLFVLGVGFSRVYLGVHYPSDVLSGWIAALGWVTGVYVLLPPTRPLT</sequence>
<evidence type="ECO:0000313" key="3">
    <source>
        <dbReference type="EMBL" id="MDO7845065.1"/>
    </source>
</evidence>
<dbReference type="InterPro" id="IPR000326">
    <property type="entry name" value="PAP2/HPO"/>
</dbReference>
<feature type="transmembrane region" description="Helical" evidence="1">
    <location>
        <begin position="101"/>
        <end position="122"/>
    </location>
</feature>
<name>A0ABT9A5G5_9BACT</name>
<dbReference type="Gene3D" id="1.20.144.10">
    <property type="entry name" value="Phosphatidic acid phosphatase type 2/haloperoxidase"/>
    <property type="match status" value="2"/>
</dbReference>
<feature type="domain" description="Phosphatidic acid phosphatase type 2/haloperoxidase" evidence="2">
    <location>
        <begin position="101"/>
        <end position="208"/>
    </location>
</feature>
<keyword evidence="4" id="KW-1185">Reference proteome</keyword>
<dbReference type="PANTHER" id="PTHR14969:SF13">
    <property type="entry name" value="AT30094P"/>
    <property type="match status" value="1"/>
</dbReference>
<keyword evidence="1" id="KW-0812">Transmembrane</keyword>
<feature type="transmembrane region" description="Helical" evidence="1">
    <location>
        <begin position="142"/>
        <end position="160"/>
    </location>
</feature>
<dbReference type="CDD" id="cd03392">
    <property type="entry name" value="PAP2_like_2"/>
    <property type="match status" value="1"/>
</dbReference>
<accession>A0ABT9A5G5</accession>
<dbReference type="SMART" id="SM00014">
    <property type="entry name" value="acidPPc"/>
    <property type="match status" value="1"/>
</dbReference>
<feature type="transmembrane region" description="Helical" evidence="1">
    <location>
        <begin position="167"/>
        <end position="187"/>
    </location>
</feature>
<evidence type="ECO:0000259" key="2">
    <source>
        <dbReference type="SMART" id="SM00014"/>
    </source>
</evidence>
<dbReference type="PANTHER" id="PTHR14969">
    <property type="entry name" value="SPHINGOSINE-1-PHOSPHATE PHOSPHOHYDROLASE"/>
    <property type="match status" value="1"/>
</dbReference>
<gene>
    <name evidence="3" type="ORF">Q5H92_01760</name>
</gene>
<feature type="transmembrane region" description="Helical" evidence="1">
    <location>
        <begin position="70"/>
        <end position="94"/>
    </location>
</feature>
<proteinExistence type="predicted"/>
<reference evidence="3" key="1">
    <citation type="submission" date="2023-07" db="EMBL/GenBank/DDBJ databases">
        <authorList>
            <person name="Kim M.K."/>
        </authorList>
    </citation>
    <scope>NUCLEOTIDE SEQUENCE</scope>
    <source>
        <strain evidence="3">M29</strain>
    </source>
</reference>